<accession>A0A3M0BRQ9</accession>
<reference evidence="2 3" key="1">
    <citation type="submission" date="2018-10" db="EMBL/GenBank/DDBJ databases">
        <title>Genomic Encyclopedia of Archaeal and Bacterial Type Strains, Phase II (KMG-II): from individual species to whole genera.</title>
        <authorList>
            <person name="Goeker M."/>
        </authorList>
    </citation>
    <scope>NUCLEOTIDE SEQUENCE [LARGE SCALE GENOMIC DNA]</scope>
    <source>
        <strain evidence="2 3">VM1</strain>
    </source>
</reference>
<dbReference type="RefSeq" id="WP_170145603.1">
    <property type="nucleotide sequence ID" value="NZ_REFO01000011.1"/>
</dbReference>
<feature type="transmembrane region" description="Helical" evidence="1">
    <location>
        <begin position="25"/>
        <end position="43"/>
    </location>
</feature>
<name>A0A3M0BRQ9_9AQUI</name>
<evidence type="ECO:0000313" key="3">
    <source>
        <dbReference type="Proteomes" id="UP000280842"/>
    </source>
</evidence>
<keyword evidence="1" id="KW-1133">Transmembrane helix</keyword>
<gene>
    <name evidence="2" type="ORF">CLV39_0840</name>
</gene>
<evidence type="ECO:0000313" key="2">
    <source>
        <dbReference type="EMBL" id="RMA97185.1"/>
    </source>
</evidence>
<keyword evidence="1" id="KW-0472">Membrane</keyword>
<comment type="caution">
    <text evidence="2">The sequence shown here is derived from an EMBL/GenBank/DDBJ whole genome shotgun (WGS) entry which is preliminary data.</text>
</comment>
<keyword evidence="1" id="KW-0812">Transmembrane</keyword>
<keyword evidence="3" id="KW-1185">Reference proteome</keyword>
<sequence>MRHKKTEKRATFRFSDKDRKRRKSYFYQFFRAIILGLKFWSLVRKVH</sequence>
<evidence type="ECO:0000256" key="1">
    <source>
        <dbReference type="SAM" id="Phobius"/>
    </source>
</evidence>
<dbReference type="EMBL" id="REFO01000011">
    <property type="protein sequence ID" value="RMA97185.1"/>
    <property type="molecule type" value="Genomic_DNA"/>
</dbReference>
<dbReference type="Proteomes" id="UP000280842">
    <property type="component" value="Unassembled WGS sequence"/>
</dbReference>
<organism evidence="2 3">
    <name type="scientific">Hydrogenothermus marinus</name>
    <dbReference type="NCBI Taxonomy" id="133270"/>
    <lineage>
        <taxon>Bacteria</taxon>
        <taxon>Pseudomonadati</taxon>
        <taxon>Aquificota</taxon>
        <taxon>Aquificia</taxon>
        <taxon>Aquificales</taxon>
        <taxon>Hydrogenothermaceae</taxon>
        <taxon>Hydrogenothermus</taxon>
    </lineage>
</organism>
<proteinExistence type="predicted"/>
<protein>
    <submittedName>
        <fullName evidence="2">Uncharacterized protein</fullName>
    </submittedName>
</protein>
<dbReference type="AlphaFoldDB" id="A0A3M0BRQ9"/>